<reference evidence="2" key="2">
    <citation type="submission" date="2021-04" db="EMBL/GenBank/DDBJ databases">
        <authorList>
            <person name="Gilroy R."/>
        </authorList>
    </citation>
    <scope>NUCLEOTIDE SEQUENCE</scope>
    <source>
        <strain evidence="2">G4-2901</strain>
    </source>
</reference>
<dbReference type="PANTHER" id="PTHR11236:SF50">
    <property type="entry name" value="AMINODEOXYCHORISMATE SYNTHASE COMPONENT 1"/>
    <property type="match status" value="1"/>
</dbReference>
<reference evidence="2" key="1">
    <citation type="journal article" date="2021" name="PeerJ">
        <title>Extensive microbial diversity within the chicken gut microbiome revealed by metagenomics and culture.</title>
        <authorList>
            <person name="Gilroy R."/>
            <person name="Ravi A."/>
            <person name="Getino M."/>
            <person name="Pursley I."/>
            <person name="Horton D.L."/>
            <person name="Alikhan N.F."/>
            <person name="Baker D."/>
            <person name="Gharbi K."/>
            <person name="Hall N."/>
            <person name="Watson M."/>
            <person name="Adriaenssens E.M."/>
            <person name="Foster-Nyarko E."/>
            <person name="Jarju S."/>
            <person name="Secka A."/>
            <person name="Antonio M."/>
            <person name="Oren A."/>
            <person name="Chaudhuri R.R."/>
            <person name="La Ragione R."/>
            <person name="Hildebrand F."/>
            <person name="Pallen M.J."/>
        </authorList>
    </citation>
    <scope>NUCLEOTIDE SEQUENCE</scope>
    <source>
        <strain evidence="2">G4-2901</strain>
    </source>
</reference>
<dbReference type="EMBL" id="JAHLFW010000054">
    <property type="protein sequence ID" value="MBU3837855.1"/>
    <property type="molecule type" value="Genomic_DNA"/>
</dbReference>
<evidence type="ECO:0000313" key="3">
    <source>
        <dbReference type="Proteomes" id="UP000783796"/>
    </source>
</evidence>
<accession>A0A948WWM9</accession>
<comment type="caution">
    <text evidence="2">The sequence shown here is derived from an EMBL/GenBank/DDBJ whole genome shotgun (WGS) entry which is preliminary data.</text>
</comment>
<dbReference type="PANTHER" id="PTHR11236">
    <property type="entry name" value="AMINOBENZOATE/ANTHRANILATE SYNTHASE"/>
    <property type="match status" value="1"/>
</dbReference>
<dbReference type="GO" id="GO:0046820">
    <property type="term" value="F:4-amino-4-deoxychorismate synthase activity"/>
    <property type="evidence" value="ECO:0007669"/>
    <property type="project" value="UniProtKB-EC"/>
</dbReference>
<feature type="domain" description="Chorismate-utilising enzyme C-terminal" evidence="1">
    <location>
        <begin position="81"/>
        <end position="325"/>
    </location>
</feature>
<dbReference type="EC" id="2.6.1.85" evidence="2"/>
<dbReference type="InterPro" id="IPR005801">
    <property type="entry name" value="ADC_synthase"/>
</dbReference>
<name>A0A948WWM9_9BACT</name>
<proteinExistence type="predicted"/>
<dbReference type="Proteomes" id="UP000783796">
    <property type="component" value="Unassembled WGS sequence"/>
</dbReference>
<dbReference type="AlphaFoldDB" id="A0A948WWM9"/>
<keyword evidence="2" id="KW-0808">Transferase</keyword>
<sequence>MSRLNYLLRQDAIKRMNYYGRRGIPFFFLIDFDEENCIVEEPDNLPDDEILFSFPSSGNYGEMPFTMKEHFMWEPHPQTIEEYSRSFDIVYKNLYAGNSFLTNLTCATPVETDLTLKDIFIHSRAKYRLMMKGRFVMFSPEIFVRITDGMIYSYPMKGTIDATYPYAASVILNDEKESAEHATIVDLIRNDLSQIASEVTVTKYRYIDEVQTNNGTLLQVSSEIRGRLPEDFCDTLGDMFFRLLPAGSVTGAPKKKTVEILREAETYDRGYYTGVTGFFDGKNLDSAVIIRFVEQQSDGTMVFKSGGGITFKSDMESEYKEMIHKVYVPVY</sequence>
<dbReference type="PRINTS" id="PR00095">
    <property type="entry name" value="ANTSNTHASEI"/>
</dbReference>
<dbReference type="Pfam" id="PF00425">
    <property type="entry name" value="Chorismate_bind"/>
    <property type="match status" value="1"/>
</dbReference>
<organism evidence="2 3">
    <name type="scientific">Candidatus Phocaeicola faecigallinarum</name>
    <dbReference type="NCBI Taxonomy" id="2838732"/>
    <lineage>
        <taxon>Bacteria</taxon>
        <taxon>Pseudomonadati</taxon>
        <taxon>Bacteroidota</taxon>
        <taxon>Bacteroidia</taxon>
        <taxon>Bacteroidales</taxon>
        <taxon>Bacteroidaceae</taxon>
        <taxon>Phocaeicola</taxon>
    </lineage>
</organism>
<dbReference type="InterPro" id="IPR015890">
    <property type="entry name" value="Chorismate_C"/>
</dbReference>
<gene>
    <name evidence="2" type="ORF">H9777_06000</name>
</gene>
<evidence type="ECO:0000259" key="1">
    <source>
        <dbReference type="Pfam" id="PF00425"/>
    </source>
</evidence>
<dbReference type="NCBIfam" id="NF005486">
    <property type="entry name" value="PRK07093.1"/>
    <property type="match status" value="1"/>
</dbReference>
<keyword evidence="2" id="KW-0032">Aminotransferase</keyword>
<dbReference type="InterPro" id="IPR019999">
    <property type="entry name" value="Anth_synth_I-like"/>
</dbReference>
<dbReference type="Gene3D" id="3.60.120.10">
    <property type="entry name" value="Anthranilate synthase"/>
    <property type="match status" value="1"/>
</dbReference>
<protein>
    <submittedName>
        <fullName evidence="2">Aminodeoxychorismate synthase component I</fullName>
        <ecNumber evidence="2">2.6.1.85</ecNumber>
    </submittedName>
</protein>
<dbReference type="SUPFAM" id="SSF56322">
    <property type="entry name" value="ADC synthase"/>
    <property type="match status" value="1"/>
</dbReference>
<evidence type="ECO:0000313" key="2">
    <source>
        <dbReference type="EMBL" id="MBU3837855.1"/>
    </source>
</evidence>
<dbReference type="GO" id="GO:0000162">
    <property type="term" value="P:L-tryptophan biosynthetic process"/>
    <property type="evidence" value="ECO:0007669"/>
    <property type="project" value="TreeGrafter"/>
</dbReference>